<reference evidence="14 19" key="1">
    <citation type="submission" date="2014-12" db="EMBL/GenBank/DDBJ databases">
        <title>Comparative genome analysis of Bacillus coagulans HM-08, Clostridium butyricum HM-68, Bacillus subtilis HM-66 and Bacillus licheniformis BL-09.</title>
        <authorList>
            <person name="Zhang H."/>
        </authorList>
    </citation>
    <scope>NUCLEOTIDE SEQUENCE [LARGE SCALE GENOMIC DNA]</scope>
    <source>
        <strain evidence="14 19">HM-66</strain>
    </source>
</reference>
<dbReference type="GO" id="GO:0005886">
    <property type="term" value="C:plasma membrane"/>
    <property type="evidence" value="ECO:0007669"/>
    <property type="project" value="UniProtKB-SubCell"/>
</dbReference>
<keyword evidence="6 11" id="KW-1133">Transmembrane helix</keyword>
<dbReference type="RefSeq" id="WP_003230513.1">
    <property type="nucleotide sequence ID" value="NZ_AP024621.1"/>
</dbReference>
<dbReference type="Proteomes" id="UP000665181">
    <property type="component" value="Unassembled WGS sequence"/>
</dbReference>
<keyword evidence="3 11" id="KW-0812">Transmembrane</keyword>
<evidence type="ECO:0000256" key="5">
    <source>
        <dbReference type="ARBA" id="ARBA00022968"/>
    </source>
</evidence>
<dbReference type="EMBL" id="LJZV01000012">
    <property type="protein sequence ID" value="KZD91550.1"/>
    <property type="molecule type" value="Genomic_DNA"/>
</dbReference>
<evidence type="ECO:0000256" key="9">
    <source>
        <dbReference type="ARBA" id="ARBA00023157"/>
    </source>
</evidence>
<dbReference type="GO" id="GO:0015036">
    <property type="term" value="F:disulfide oxidoreductase activity"/>
    <property type="evidence" value="ECO:0007669"/>
    <property type="project" value="UniProtKB-UniRule"/>
</dbReference>
<dbReference type="PANTHER" id="PTHR42852">
    <property type="entry name" value="THIOL:DISULFIDE INTERCHANGE PROTEIN DSBE"/>
    <property type="match status" value="1"/>
</dbReference>
<reference evidence="16" key="3">
    <citation type="submission" date="2021-03" db="EMBL/GenBank/DDBJ databases">
        <title>Isolation of Bacillus subtilis from fermented food sample.</title>
        <authorList>
            <person name="Lakshmanan V."/>
            <person name="Athira K."/>
            <person name="Rajagopal K."/>
        </authorList>
    </citation>
    <scope>NUCLEOTIDE SEQUENCE</scope>
    <source>
        <strain evidence="16">S1</strain>
    </source>
</reference>
<evidence type="ECO:0000256" key="12">
    <source>
        <dbReference type="SAM" id="Phobius"/>
    </source>
</evidence>
<keyword evidence="9 11" id="KW-1015">Disulfide bond</keyword>
<dbReference type="EMBL" id="JAGFPW010000001">
    <property type="protein sequence ID" value="MBO3792740.1"/>
    <property type="molecule type" value="Genomic_DNA"/>
</dbReference>
<keyword evidence="8 11" id="KW-0472">Membrane</keyword>
<dbReference type="SMR" id="A0A063XDU1"/>
<dbReference type="PATRIC" id="fig|1423.134.peg.324"/>
<evidence type="ECO:0000256" key="8">
    <source>
        <dbReference type="ARBA" id="ARBA00023136"/>
    </source>
</evidence>
<dbReference type="PANTHER" id="PTHR42852:SF6">
    <property type="entry name" value="THIOL:DISULFIDE INTERCHANGE PROTEIN DSBE"/>
    <property type="match status" value="1"/>
</dbReference>
<evidence type="ECO:0000313" key="15">
    <source>
        <dbReference type="EMBL" id="KZD91550.1"/>
    </source>
</evidence>
<dbReference type="CDD" id="cd02966">
    <property type="entry name" value="TlpA_like_family"/>
    <property type="match status" value="1"/>
</dbReference>
<accession>A0A063XDU1</accession>
<dbReference type="OMA" id="VNYWAEW"/>
<evidence type="ECO:0000256" key="1">
    <source>
        <dbReference type="ARBA" id="ARBA00004196"/>
    </source>
</evidence>
<dbReference type="InterPro" id="IPR013766">
    <property type="entry name" value="Thioredoxin_domain"/>
</dbReference>
<sequence>MKKKRRLFIRTGILLVLICALGYTIYNAVFAGKESISEGSDAPNFVLEDTNGKRIELSDLKGKGVFLNFWGTWCEPCKKEFPYMANQYKHFKSQGVEIVAVNVGESKIAVHNFMKSYGVNFPVVLDTDRQVLDAYDVSPLPTTFLINPEGKVVKVVTGTMTESMIHDYMNLIKPGETSG</sequence>
<evidence type="ECO:0000313" key="14">
    <source>
        <dbReference type="EMBL" id="KIU11451.1"/>
    </source>
</evidence>
<dbReference type="InterPro" id="IPR000866">
    <property type="entry name" value="AhpC/TSA"/>
</dbReference>
<comment type="function">
    <text evidence="11">Thiol-disulfide oxidoreductase which is required in disulfide reduction during c-type cytochrome synthesis. May accept reducing equivalents from CcdA, leading to breakage of disulfide bonds in apocytochrome c; following this reduction heme can be covalently attached.</text>
</comment>
<dbReference type="NCBIfam" id="NF002854">
    <property type="entry name" value="PRK03147.1"/>
    <property type="match status" value="1"/>
</dbReference>
<reference evidence="15 20" key="2">
    <citation type="submission" date="2015-09" db="EMBL/GenBank/DDBJ databases">
        <title>Spore heat resistance.</title>
        <authorList>
            <person name="Boekhorst J."/>
            <person name="Berendsen E.M."/>
            <person name="Wells-Bennik M.H."/>
            <person name="Kuipers O.P."/>
        </authorList>
    </citation>
    <scope>NUCLEOTIDE SEQUENCE [LARGE SCALE GENOMIC DNA]</scope>
    <source>
        <strain evidence="15 20">B4122</strain>
    </source>
</reference>
<dbReference type="InterPro" id="IPR023555">
    <property type="entry name" value="Thiol-dS_OxRdtase_ResA"/>
</dbReference>
<protein>
    <recommendedName>
        <fullName evidence="11">Thiol-disulfide oxidoreductase ResA</fullName>
    </recommendedName>
</protein>
<evidence type="ECO:0000256" key="11">
    <source>
        <dbReference type="HAMAP-Rule" id="MF_01319"/>
    </source>
</evidence>
<comment type="pathway">
    <text evidence="11">Protein modification; cytochrome c assembly.</text>
</comment>
<gene>
    <name evidence="11 16" type="primary">resA</name>
    <name evidence="15" type="ORF">B4122_2192</name>
    <name evidence="16" type="ORF">J5227_00040</name>
    <name evidence="17" type="ORF">P5633_12720</name>
    <name evidence="18" type="ORF">QL281_01985</name>
    <name evidence="14" type="ORF">SC09_Contig24orf00439</name>
</gene>
<evidence type="ECO:0000313" key="19">
    <source>
        <dbReference type="Proteomes" id="UP000032247"/>
    </source>
</evidence>
<dbReference type="GO" id="GO:0017004">
    <property type="term" value="P:cytochrome complex assembly"/>
    <property type="evidence" value="ECO:0007669"/>
    <property type="project" value="UniProtKB-UniRule"/>
</dbReference>
<dbReference type="Proteomes" id="UP001229422">
    <property type="component" value="Chromosome"/>
</dbReference>
<dbReference type="Pfam" id="PF00578">
    <property type="entry name" value="AhpC-TSA"/>
    <property type="match status" value="1"/>
</dbReference>
<reference evidence="18" key="5">
    <citation type="submission" date="2023-05" db="EMBL/GenBank/DDBJ databases">
        <title>Complete genome sequence of Bacillus subtilis SRCM117797 isolated from Soybean paste.</title>
        <authorList>
            <person name="Abraha H.B."/>
            <person name="Kim K.-P."/>
            <person name="Ryu M.-S."/>
            <person name="Jeong D.-Y."/>
        </authorList>
    </citation>
    <scope>NUCLEOTIDE SEQUENCE</scope>
    <source>
        <strain evidence="18">SRCM117797</strain>
    </source>
</reference>
<comment type="subcellular location">
    <subcellularLocation>
        <location evidence="1">Cell envelope</location>
    </subcellularLocation>
    <subcellularLocation>
        <location evidence="11">Cell membrane</location>
        <topology evidence="11">Single-pass type II membrane protein</topology>
    </subcellularLocation>
    <text evidence="11">The thioredoxin-like motif is exposed on the outside of the membrane.</text>
</comment>
<keyword evidence="7 11" id="KW-0560">Oxidoreductase</keyword>
<keyword evidence="5 11" id="KW-0735">Signal-anchor</keyword>
<dbReference type="EMBL" id="JXBC01000003">
    <property type="protein sequence ID" value="KIU11451.1"/>
    <property type="molecule type" value="Genomic_DNA"/>
</dbReference>
<dbReference type="Proteomes" id="UP000032247">
    <property type="component" value="Unassembled WGS sequence"/>
</dbReference>
<evidence type="ECO:0000313" key="18">
    <source>
        <dbReference type="EMBL" id="WHM21898.1"/>
    </source>
</evidence>
<dbReference type="InterPro" id="IPR017937">
    <property type="entry name" value="Thioredoxin_CS"/>
</dbReference>
<dbReference type="EMBL" id="CP120576">
    <property type="protein sequence ID" value="WEY83295.1"/>
    <property type="molecule type" value="Genomic_DNA"/>
</dbReference>
<evidence type="ECO:0000256" key="2">
    <source>
        <dbReference type="ARBA" id="ARBA00022475"/>
    </source>
</evidence>
<dbReference type="Proteomes" id="UP000076442">
    <property type="component" value="Unassembled WGS sequence"/>
</dbReference>
<evidence type="ECO:0000256" key="4">
    <source>
        <dbReference type="ARBA" id="ARBA00022748"/>
    </source>
</evidence>
<comment type="similarity">
    <text evidence="11">Belongs to the thioredoxin family. ResA subfamily.</text>
</comment>
<dbReference type="STRING" id="483913.AN935_11285"/>
<organism evidence="14 19">
    <name type="scientific">Bacillus subtilis</name>
    <dbReference type="NCBI Taxonomy" id="1423"/>
    <lineage>
        <taxon>Bacteria</taxon>
        <taxon>Bacillati</taxon>
        <taxon>Bacillota</taxon>
        <taxon>Bacilli</taxon>
        <taxon>Bacillales</taxon>
        <taxon>Bacillaceae</taxon>
        <taxon>Bacillus</taxon>
    </lineage>
</organism>
<dbReference type="InterPro" id="IPR036249">
    <property type="entry name" value="Thioredoxin-like_sf"/>
</dbReference>
<dbReference type="Gene3D" id="3.40.30.10">
    <property type="entry name" value="Glutaredoxin"/>
    <property type="match status" value="1"/>
</dbReference>
<evidence type="ECO:0000313" key="16">
    <source>
        <dbReference type="EMBL" id="MBO3792740.1"/>
    </source>
</evidence>
<feature type="domain" description="Thioredoxin" evidence="13">
    <location>
        <begin position="36"/>
        <end position="174"/>
    </location>
</feature>
<keyword evidence="2 11" id="KW-1003">Cell membrane</keyword>
<evidence type="ECO:0000256" key="3">
    <source>
        <dbReference type="ARBA" id="ARBA00022692"/>
    </source>
</evidence>
<proteinExistence type="inferred from homology"/>
<dbReference type="AlphaFoldDB" id="A0A063XDU1"/>
<dbReference type="GO" id="GO:0016209">
    <property type="term" value="F:antioxidant activity"/>
    <property type="evidence" value="ECO:0007669"/>
    <property type="project" value="InterPro"/>
</dbReference>
<dbReference type="EMBL" id="CP125292">
    <property type="protein sequence ID" value="WHM21898.1"/>
    <property type="molecule type" value="Genomic_DNA"/>
</dbReference>
<keyword evidence="4 11" id="KW-0201">Cytochrome c-type biogenesis</keyword>
<dbReference type="PROSITE" id="PS51352">
    <property type="entry name" value="THIOREDOXIN_2"/>
    <property type="match status" value="1"/>
</dbReference>
<keyword evidence="10 11" id="KW-0676">Redox-active center</keyword>
<evidence type="ECO:0000256" key="10">
    <source>
        <dbReference type="ARBA" id="ARBA00023284"/>
    </source>
</evidence>
<evidence type="ECO:0000259" key="13">
    <source>
        <dbReference type="PROSITE" id="PS51352"/>
    </source>
</evidence>
<name>A0A063XDU1_BACIU</name>
<dbReference type="SUPFAM" id="SSF52833">
    <property type="entry name" value="Thioredoxin-like"/>
    <property type="match status" value="1"/>
</dbReference>
<evidence type="ECO:0000313" key="17">
    <source>
        <dbReference type="EMBL" id="WEY83295.1"/>
    </source>
</evidence>
<dbReference type="InterPro" id="IPR050553">
    <property type="entry name" value="Thioredoxin_ResA/DsbE_sf"/>
</dbReference>
<dbReference type="PROSITE" id="PS00194">
    <property type="entry name" value="THIOREDOXIN_1"/>
    <property type="match status" value="1"/>
</dbReference>
<feature type="disulfide bond" description="Redox-active" evidence="11">
    <location>
        <begin position="74"/>
        <end position="77"/>
    </location>
</feature>
<dbReference type="HAMAP" id="MF_01319">
    <property type="entry name" value="ResA"/>
    <property type="match status" value="1"/>
</dbReference>
<evidence type="ECO:0000256" key="7">
    <source>
        <dbReference type="ARBA" id="ARBA00023002"/>
    </source>
</evidence>
<dbReference type="UniPathway" id="UPA00555"/>
<evidence type="ECO:0000256" key="6">
    <source>
        <dbReference type="ARBA" id="ARBA00022989"/>
    </source>
</evidence>
<evidence type="ECO:0000313" key="20">
    <source>
        <dbReference type="Proteomes" id="UP000076442"/>
    </source>
</evidence>
<feature type="transmembrane region" description="Helical" evidence="12">
    <location>
        <begin position="7"/>
        <end position="26"/>
    </location>
</feature>
<dbReference type="GO" id="GO:0030313">
    <property type="term" value="C:cell envelope"/>
    <property type="evidence" value="ECO:0007669"/>
    <property type="project" value="UniProtKB-SubCell"/>
</dbReference>
<reference evidence="17" key="4">
    <citation type="submission" date="2023-03" db="EMBL/GenBank/DDBJ databases">
        <title>Complete genome sequences of 52 Bacillus and Priestia strains isolated from West-African fermentations and 26 reference strains from the DSMZ collection.</title>
        <authorList>
            <person name="Wiedenbein E.S."/>
            <person name="Canoy T.S."/>
            <person name="Hui Y."/>
            <person name="Parkouda C."/>
            <person name="Dawende C."/>
            <person name="Ametefe E."/>
            <person name="Jespersen L."/>
            <person name="Nielsen D.S."/>
        </authorList>
    </citation>
    <scope>NUCLEOTIDE SEQUENCE</scope>
    <source>
        <strain evidence="17">PRO56</strain>
    </source>
</reference>
<dbReference type="Proteomes" id="UP001214898">
    <property type="component" value="Chromosome"/>
</dbReference>